<dbReference type="SUPFAM" id="SSF47986">
    <property type="entry name" value="DEATH domain"/>
    <property type="match status" value="1"/>
</dbReference>
<dbReference type="GO" id="GO:0089720">
    <property type="term" value="F:caspase binding"/>
    <property type="evidence" value="ECO:0007669"/>
    <property type="project" value="TreeGrafter"/>
</dbReference>
<evidence type="ECO:0000259" key="2">
    <source>
        <dbReference type="PROSITE" id="PS50168"/>
    </source>
</evidence>
<dbReference type="InterPro" id="IPR000488">
    <property type="entry name" value="Death_dom"/>
</dbReference>
<dbReference type="EMBL" id="VXBP01003514">
    <property type="protein sequence ID" value="NXN95655.1"/>
    <property type="molecule type" value="Genomic_DNA"/>
</dbReference>
<dbReference type="PROSITE" id="PS50017">
    <property type="entry name" value="DEATH_DOMAIN"/>
    <property type="match status" value="1"/>
</dbReference>
<dbReference type="InterPro" id="IPR016729">
    <property type="entry name" value="FADD"/>
</dbReference>
<dbReference type="InterPro" id="IPR001875">
    <property type="entry name" value="DED_dom"/>
</dbReference>
<sequence>MDPFLSLQLTISQNLVEDEISAMKSVCQHITGKSKMESVKIGMELFSILMEQQIITKDNVVFLEEMLKIIKRNDLVSLVKQFVEEGQVTEPEDQPDPNEKPFEVICDNVGRDWRMLMRKLDVSDVMLARIEAAHPYNMREQLYQSLREWQKLKRREAKVEDLIKTLRSCDMNLAADLVE</sequence>
<dbReference type="FunFam" id="1.10.533.10:FF:000059">
    <property type="entry name" value="Fas-associated via death domain"/>
    <property type="match status" value="1"/>
</dbReference>
<dbReference type="SMART" id="SM00005">
    <property type="entry name" value="DEATH"/>
    <property type="match status" value="1"/>
</dbReference>
<evidence type="ECO:0000313" key="4">
    <source>
        <dbReference type="Proteomes" id="UP000565785"/>
    </source>
</evidence>
<dbReference type="PANTHER" id="PTHR15077:SF10">
    <property type="entry name" value="FAS-ASSOCIATED DEATH DOMAIN PROTEIN"/>
    <property type="match status" value="1"/>
</dbReference>
<accession>A0A7L1N881</accession>
<protein>
    <submittedName>
        <fullName evidence="3">FADD protein</fullName>
    </submittedName>
</protein>
<dbReference type="OrthoDB" id="100767at2759"/>
<dbReference type="PROSITE" id="PS50168">
    <property type="entry name" value="DED"/>
    <property type="match status" value="1"/>
</dbReference>
<feature type="domain" description="Death" evidence="1">
    <location>
        <begin position="98"/>
        <end position="179"/>
    </location>
</feature>
<keyword evidence="4" id="KW-1185">Reference proteome</keyword>
<dbReference type="GO" id="GO:0031265">
    <property type="term" value="C:CD95 death-inducing signaling complex"/>
    <property type="evidence" value="ECO:0007669"/>
    <property type="project" value="TreeGrafter"/>
</dbReference>
<evidence type="ECO:0000313" key="3">
    <source>
        <dbReference type="EMBL" id="NXN95655.1"/>
    </source>
</evidence>
<organism evidence="3 4">
    <name type="scientific">Rhinopomastus cyanomelas</name>
    <name type="common">Common scimitarbill</name>
    <dbReference type="NCBI Taxonomy" id="113115"/>
    <lineage>
        <taxon>Eukaryota</taxon>
        <taxon>Metazoa</taxon>
        <taxon>Chordata</taxon>
        <taxon>Craniata</taxon>
        <taxon>Vertebrata</taxon>
        <taxon>Euteleostomi</taxon>
        <taxon>Archelosauria</taxon>
        <taxon>Archosauria</taxon>
        <taxon>Dinosauria</taxon>
        <taxon>Saurischia</taxon>
        <taxon>Theropoda</taxon>
        <taxon>Coelurosauria</taxon>
        <taxon>Aves</taxon>
        <taxon>Neognathae</taxon>
        <taxon>Neoaves</taxon>
        <taxon>Telluraves</taxon>
        <taxon>Coraciimorphae</taxon>
        <taxon>Bucerotiformes</taxon>
        <taxon>Rhinopomastidae</taxon>
        <taxon>Rhinopomastus</taxon>
    </lineage>
</organism>
<gene>
    <name evidence="3" type="primary">Fadd</name>
    <name evidence="3" type="ORF">RHICYA_R00712</name>
</gene>
<comment type="caution">
    <text evidence="3">The sequence shown here is derived from an EMBL/GenBank/DDBJ whole genome shotgun (WGS) entry which is preliminary data.</text>
</comment>
<feature type="domain" description="DED" evidence="2">
    <location>
        <begin position="3"/>
        <end position="81"/>
    </location>
</feature>
<evidence type="ECO:0000259" key="1">
    <source>
        <dbReference type="PROSITE" id="PS50017"/>
    </source>
</evidence>
<dbReference type="GO" id="GO:0045089">
    <property type="term" value="P:positive regulation of innate immune response"/>
    <property type="evidence" value="ECO:0007669"/>
    <property type="project" value="TreeGrafter"/>
</dbReference>
<dbReference type="Proteomes" id="UP000565785">
    <property type="component" value="Unassembled WGS sequence"/>
</dbReference>
<dbReference type="CDD" id="cd08306">
    <property type="entry name" value="Death_FADD"/>
    <property type="match status" value="1"/>
</dbReference>
<dbReference type="CDD" id="cd08336">
    <property type="entry name" value="DED_FADD"/>
    <property type="match status" value="1"/>
</dbReference>
<dbReference type="GO" id="GO:0005123">
    <property type="term" value="F:death receptor binding"/>
    <property type="evidence" value="ECO:0007669"/>
    <property type="project" value="TreeGrafter"/>
</dbReference>
<feature type="non-terminal residue" evidence="3">
    <location>
        <position position="179"/>
    </location>
</feature>
<dbReference type="AlphaFoldDB" id="A0A7L1N881"/>
<feature type="non-terminal residue" evidence="3">
    <location>
        <position position="1"/>
    </location>
</feature>
<proteinExistence type="predicted"/>
<reference evidence="3 4" key="1">
    <citation type="submission" date="2019-09" db="EMBL/GenBank/DDBJ databases">
        <title>Bird 10,000 Genomes (B10K) Project - Family phase.</title>
        <authorList>
            <person name="Zhang G."/>
        </authorList>
    </citation>
    <scope>NUCLEOTIDE SEQUENCE [LARGE SCALE GENOMIC DNA]</scope>
    <source>
        <strain evidence="3">B10K-DU-002-35</strain>
        <tissue evidence="3">Muscle</tissue>
    </source>
</reference>
<dbReference type="GO" id="GO:0042981">
    <property type="term" value="P:regulation of apoptotic process"/>
    <property type="evidence" value="ECO:0007669"/>
    <property type="project" value="InterPro"/>
</dbReference>
<name>A0A7L1N881_RHICY</name>
<dbReference type="PANTHER" id="PTHR15077">
    <property type="entry name" value="FAS-ASSOCIATING DEATH DOMAIN-CONTAINING PROTEIN FADD"/>
    <property type="match status" value="1"/>
</dbReference>
<dbReference type="Gene3D" id="1.10.533.10">
    <property type="entry name" value="Death Domain, Fas"/>
    <property type="match status" value="2"/>
</dbReference>
<dbReference type="InterPro" id="IPR011029">
    <property type="entry name" value="DEATH-like_dom_sf"/>
</dbReference>
<dbReference type="Pfam" id="PF01335">
    <property type="entry name" value="DED"/>
    <property type="match status" value="1"/>
</dbReference>
<dbReference type="Pfam" id="PF00531">
    <property type="entry name" value="Death"/>
    <property type="match status" value="1"/>
</dbReference>
<dbReference type="SMART" id="SM00031">
    <property type="entry name" value="DED"/>
    <property type="match status" value="1"/>
</dbReference>
<dbReference type="GO" id="GO:0097191">
    <property type="term" value="P:extrinsic apoptotic signaling pathway"/>
    <property type="evidence" value="ECO:0007669"/>
    <property type="project" value="TreeGrafter"/>
</dbReference>